<gene>
    <name evidence="5" type="ORF">A8926_3112</name>
</gene>
<accession>A0A2N3XXQ2</accession>
<dbReference type="PROSITE" id="PS51184">
    <property type="entry name" value="JMJC"/>
    <property type="match status" value="1"/>
</dbReference>
<dbReference type="Proteomes" id="UP000233786">
    <property type="component" value="Unassembled WGS sequence"/>
</dbReference>
<evidence type="ECO:0000256" key="3">
    <source>
        <dbReference type="ARBA" id="ARBA00023004"/>
    </source>
</evidence>
<keyword evidence="2" id="KW-0479">Metal-binding</keyword>
<name>A0A2N3XXQ2_SACSN</name>
<keyword evidence="6" id="KW-1185">Reference proteome</keyword>
<organism evidence="5 6">
    <name type="scientific">Saccharopolyspora spinosa</name>
    <dbReference type="NCBI Taxonomy" id="60894"/>
    <lineage>
        <taxon>Bacteria</taxon>
        <taxon>Bacillati</taxon>
        <taxon>Actinomycetota</taxon>
        <taxon>Actinomycetes</taxon>
        <taxon>Pseudonocardiales</taxon>
        <taxon>Pseudonocardiaceae</taxon>
        <taxon>Saccharopolyspora</taxon>
    </lineage>
</organism>
<dbReference type="Pfam" id="PF08007">
    <property type="entry name" value="JmjC_2"/>
    <property type="match status" value="1"/>
</dbReference>
<dbReference type="PANTHER" id="PTHR13096:SF8">
    <property type="entry name" value="RIBOSOMAL OXYGENASE 1"/>
    <property type="match status" value="1"/>
</dbReference>
<dbReference type="RefSeq" id="WP_237710523.1">
    <property type="nucleotide sequence ID" value="NZ_CP061007.1"/>
</dbReference>
<evidence type="ECO:0000259" key="4">
    <source>
        <dbReference type="PROSITE" id="PS51184"/>
    </source>
</evidence>
<dbReference type="GO" id="GO:0046872">
    <property type="term" value="F:metal ion binding"/>
    <property type="evidence" value="ECO:0007669"/>
    <property type="project" value="UniProtKB-KW"/>
</dbReference>
<proteinExistence type="predicted"/>
<protein>
    <submittedName>
        <fullName evidence="5">Cupin superfamily protein</fullName>
    </submittedName>
</protein>
<dbReference type="Gene3D" id="2.60.120.650">
    <property type="entry name" value="Cupin"/>
    <property type="match status" value="1"/>
</dbReference>
<reference evidence="5" key="1">
    <citation type="submission" date="2017-12" db="EMBL/GenBank/DDBJ databases">
        <title>Sequencing the genomes of 1000 Actinobacteria strains.</title>
        <authorList>
            <person name="Klenk H.-P."/>
        </authorList>
    </citation>
    <scope>NUCLEOTIDE SEQUENCE [LARGE SCALE GENOMIC DNA]</scope>
    <source>
        <strain evidence="5">DSM 44228</strain>
    </source>
</reference>
<evidence type="ECO:0000256" key="2">
    <source>
        <dbReference type="ARBA" id="ARBA00022723"/>
    </source>
</evidence>
<evidence type="ECO:0000313" key="6">
    <source>
        <dbReference type="Proteomes" id="UP000233786"/>
    </source>
</evidence>
<dbReference type="EMBL" id="PJNB01000001">
    <property type="protein sequence ID" value="PKW15410.1"/>
    <property type="molecule type" value="Genomic_DNA"/>
</dbReference>
<dbReference type="InterPro" id="IPR003347">
    <property type="entry name" value="JmjC_dom"/>
</dbReference>
<comment type="cofactor">
    <cofactor evidence="1">
        <name>Fe(2+)</name>
        <dbReference type="ChEBI" id="CHEBI:29033"/>
    </cofactor>
</comment>
<sequence length="421" mass="47216">MIGGDRARACSVAAVLIGTQTKERQPWTHRLVSSIEEALDWKDSRSLGAGVDYGKMPNSELCQQILTPTRLLDIIMRRSLEFPQLRVFQHGEELHPDRYTRAVTSRRGQARQMARMDRLASFIREGCTLVLDTLDSFDPAMEIACQALQWWSRELVQVNTYLTTSNAAGFNLHWDDHDVVVVQLGGEKSWEVRGTSRVAPMYRDVERADAPSEEVLWAGTMRAGDVFHIPRGYWHRATRTDRTDDRAGYSLHATFGFVKRTGVDWLSWIADRSRQDEAFRFDLDRDGNTDTLAELVPQLVARCPQDVYLLARETERPQRRRVITGGAFGELTDIVCLTDFPPHIITGPDEVTVWAVGKELAFAVKAEPVVRKLLSGNPVNIEQVTAETGVPADAIARTLVDEGVCAELTPELAAGFLQLGK</sequence>
<comment type="caution">
    <text evidence="5">The sequence shown here is derived from an EMBL/GenBank/DDBJ whole genome shotgun (WGS) entry which is preliminary data.</text>
</comment>
<keyword evidence="3" id="KW-0408">Iron</keyword>
<feature type="domain" description="JmjC" evidence="4">
    <location>
        <begin position="127"/>
        <end position="274"/>
    </location>
</feature>
<dbReference type="SUPFAM" id="SSF51197">
    <property type="entry name" value="Clavaminate synthase-like"/>
    <property type="match status" value="1"/>
</dbReference>
<evidence type="ECO:0000313" key="5">
    <source>
        <dbReference type="EMBL" id="PKW15410.1"/>
    </source>
</evidence>
<dbReference type="AlphaFoldDB" id="A0A2N3XXQ2"/>
<dbReference type="STRING" id="994479.GCA_000194155_02329"/>
<dbReference type="PANTHER" id="PTHR13096">
    <property type="entry name" value="MINA53 MYC INDUCED NUCLEAR ANTIGEN"/>
    <property type="match status" value="1"/>
</dbReference>
<evidence type="ECO:0000256" key="1">
    <source>
        <dbReference type="ARBA" id="ARBA00001954"/>
    </source>
</evidence>
<dbReference type="InterPro" id="IPR039994">
    <property type="entry name" value="NO66-like"/>
</dbReference>